<evidence type="ECO:0000313" key="9">
    <source>
        <dbReference type="Proteomes" id="UP000066624"/>
    </source>
</evidence>
<evidence type="ECO:0000256" key="4">
    <source>
        <dbReference type="ARBA" id="ARBA00022989"/>
    </source>
</evidence>
<evidence type="ECO:0000256" key="3">
    <source>
        <dbReference type="ARBA" id="ARBA00022692"/>
    </source>
</evidence>
<dbReference type="Gene3D" id="1.20.1530.20">
    <property type="match status" value="1"/>
</dbReference>
<feature type="domain" description="Cation/H+ exchanger transmembrane" evidence="7">
    <location>
        <begin position="15"/>
        <end position="376"/>
    </location>
</feature>
<proteinExistence type="predicted"/>
<keyword evidence="4" id="KW-1133">Transmembrane helix</keyword>
<comment type="subcellular location">
    <subcellularLocation>
        <location evidence="1">Membrane</location>
        <topology evidence="1">Multi-pass membrane protein</topology>
    </subcellularLocation>
</comment>
<evidence type="ECO:0000256" key="1">
    <source>
        <dbReference type="ARBA" id="ARBA00004141"/>
    </source>
</evidence>
<accession>A0A0K0XUN7</accession>
<dbReference type="InterPro" id="IPR006153">
    <property type="entry name" value="Cation/H_exchanger_TM"/>
</dbReference>
<keyword evidence="9" id="KW-1185">Reference proteome</keyword>
<evidence type="ECO:0000313" key="8">
    <source>
        <dbReference type="EMBL" id="AKS41337.1"/>
    </source>
</evidence>
<dbReference type="PANTHER" id="PTHR43021:SF2">
    <property type="entry name" value="CATION_H+ EXCHANGER DOMAIN-CONTAINING PROTEIN"/>
    <property type="match status" value="1"/>
</dbReference>
<organism evidence="8 9">
    <name type="scientific">Wenzhouxiangella marina</name>
    <dbReference type="NCBI Taxonomy" id="1579979"/>
    <lineage>
        <taxon>Bacteria</taxon>
        <taxon>Pseudomonadati</taxon>
        <taxon>Pseudomonadota</taxon>
        <taxon>Gammaproteobacteria</taxon>
        <taxon>Chromatiales</taxon>
        <taxon>Wenzhouxiangellaceae</taxon>
        <taxon>Wenzhouxiangella</taxon>
    </lineage>
</organism>
<name>A0A0K0XUN7_9GAMM</name>
<dbReference type="AlphaFoldDB" id="A0A0K0XUN7"/>
<dbReference type="PANTHER" id="PTHR43021">
    <property type="entry name" value="NA(+)/H(+) ANTIPORTER-RELATED"/>
    <property type="match status" value="1"/>
</dbReference>
<dbReference type="GO" id="GO:0016020">
    <property type="term" value="C:membrane"/>
    <property type="evidence" value="ECO:0007669"/>
    <property type="project" value="UniProtKB-SubCell"/>
</dbReference>
<protein>
    <submittedName>
        <fullName evidence="8">Sodium/hydrogen exchanger</fullName>
    </submittedName>
</protein>
<dbReference type="InterPro" id="IPR038770">
    <property type="entry name" value="Na+/solute_symporter_sf"/>
</dbReference>
<dbReference type="EMBL" id="CP012154">
    <property type="protein sequence ID" value="AKS41337.1"/>
    <property type="molecule type" value="Genomic_DNA"/>
</dbReference>
<sequence>MPDALHLIWIGATLLLALAALSLAQRMHVPRVTLLLLLGAIAGPEILDLMPAGASDSFGLITQITLGIVGFLLGERMSFRDLKQARESLIISLAVTFVTAACVALAVWLLTGDWAAALLLGAISTATDPAASIDVMKESHADGPLTRLLIQVVAIDDAWGVVLFSIVLVILSWIAGGDESPWIALGHGSVEVLGSLALGAVMGLPMAWLTGRLTPGEPMLLESIGFVLLAAGLAHLLGLSYLLTCIALGVVVANVARHHVRPFRSIEGIAFPFLALFFFMAGYQLDWSTLPTLGLLGLLYIAARIAGRLLGGYMGGWMASSARITRRRIGACMLPQAGVALGLALVATERFPELSYLLPLVVAVTVLFELIGPPITLHELKRAHETESKAHE</sequence>
<keyword evidence="5" id="KW-0406">Ion transport</keyword>
<evidence type="ECO:0000259" key="7">
    <source>
        <dbReference type="Pfam" id="PF00999"/>
    </source>
</evidence>
<reference evidence="9" key="1">
    <citation type="submission" date="2015-07" db="EMBL/GenBank/DDBJ databases">
        <authorList>
            <person name="Kim K.M."/>
        </authorList>
    </citation>
    <scope>NUCLEOTIDE SEQUENCE [LARGE SCALE GENOMIC DNA]</scope>
    <source>
        <strain evidence="9">KCTC 42284</strain>
    </source>
</reference>
<keyword evidence="3" id="KW-0812">Transmembrane</keyword>
<dbReference type="GO" id="GO:1902600">
    <property type="term" value="P:proton transmembrane transport"/>
    <property type="evidence" value="ECO:0007669"/>
    <property type="project" value="InterPro"/>
</dbReference>
<keyword evidence="6" id="KW-0472">Membrane</keyword>
<dbReference type="KEGG" id="wma:WM2015_956"/>
<dbReference type="STRING" id="1579979.WM2015_956"/>
<dbReference type="Pfam" id="PF00999">
    <property type="entry name" value="Na_H_Exchanger"/>
    <property type="match status" value="1"/>
</dbReference>
<dbReference type="RefSeq" id="WP_049724978.1">
    <property type="nucleotide sequence ID" value="NZ_CP012154.1"/>
</dbReference>
<evidence type="ECO:0000256" key="6">
    <source>
        <dbReference type="ARBA" id="ARBA00023136"/>
    </source>
</evidence>
<keyword evidence="2" id="KW-0050">Antiport</keyword>
<gene>
    <name evidence="8" type="ORF">WM2015_956</name>
</gene>
<dbReference type="Proteomes" id="UP000066624">
    <property type="component" value="Chromosome"/>
</dbReference>
<dbReference type="GO" id="GO:0015297">
    <property type="term" value="F:antiporter activity"/>
    <property type="evidence" value="ECO:0007669"/>
    <property type="project" value="UniProtKB-KW"/>
</dbReference>
<evidence type="ECO:0000256" key="5">
    <source>
        <dbReference type="ARBA" id="ARBA00023065"/>
    </source>
</evidence>
<dbReference type="PATRIC" id="fig|1579979.3.peg.979"/>
<evidence type="ECO:0000256" key="2">
    <source>
        <dbReference type="ARBA" id="ARBA00022449"/>
    </source>
</evidence>
<keyword evidence="2" id="KW-0813">Transport</keyword>